<dbReference type="PANTHER" id="PTHR13678:SF25">
    <property type="entry name" value="EG:115C2.5 PROTEIN"/>
    <property type="match status" value="1"/>
</dbReference>
<feature type="domain" description="VPS37 C-terminal" evidence="8">
    <location>
        <begin position="251"/>
        <end position="338"/>
    </location>
</feature>
<evidence type="ECO:0000256" key="6">
    <source>
        <dbReference type="ARBA" id="ARBA00025010"/>
    </source>
</evidence>
<evidence type="ECO:0000313" key="9">
    <source>
        <dbReference type="EMBL" id="VEN40480.1"/>
    </source>
</evidence>
<dbReference type="InterPro" id="IPR029012">
    <property type="entry name" value="Helix_hairpin_bin_sf"/>
</dbReference>
<evidence type="ECO:0000256" key="2">
    <source>
        <dbReference type="ARBA" id="ARBA00007617"/>
    </source>
</evidence>
<dbReference type="OrthoDB" id="203821at2759"/>
<dbReference type="SUPFAM" id="SSF140111">
    <property type="entry name" value="Endosomal sorting complex assembly domain"/>
    <property type="match status" value="1"/>
</dbReference>
<dbReference type="GO" id="GO:0043162">
    <property type="term" value="P:ubiquitin-dependent protein catabolic process via the multivesicular body sorting pathway"/>
    <property type="evidence" value="ECO:0007669"/>
    <property type="project" value="TreeGrafter"/>
</dbReference>
<evidence type="ECO:0000256" key="4">
    <source>
        <dbReference type="ARBA" id="ARBA00022753"/>
    </source>
</evidence>
<reference evidence="9 10" key="1">
    <citation type="submission" date="2019-01" db="EMBL/GenBank/DDBJ databases">
        <authorList>
            <person name="Sayadi A."/>
        </authorList>
    </citation>
    <scope>NUCLEOTIDE SEQUENCE [LARGE SCALE GENOMIC DNA]</scope>
</reference>
<evidence type="ECO:0000313" key="10">
    <source>
        <dbReference type="Proteomes" id="UP000410492"/>
    </source>
</evidence>
<dbReference type="Proteomes" id="UP000410492">
    <property type="component" value="Unassembled WGS sequence"/>
</dbReference>
<dbReference type="GO" id="GO:0000813">
    <property type="term" value="C:ESCRT I complex"/>
    <property type="evidence" value="ECO:0007669"/>
    <property type="project" value="TreeGrafter"/>
</dbReference>
<dbReference type="CDD" id="cd11685">
    <property type="entry name" value="UEV_TSG101-like"/>
    <property type="match status" value="1"/>
</dbReference>
<dbReference type="Pfam" id="PF07200">
    <property type="entry name" value="Mod_r"/>
    <property type="match status" value="1"/>
</dbReference>
<sequence>MLPRSYKTDAEIRKYQTNTLMVFNDNVREIYEGEEYEISFTSGGNSFCLKVLLSRDFPNEKPTLKVYPVVHHPWVDSDGVIKSAPGLLSFNVHSSDLGRVVQAIIREFQRDPPPLASSVNITTASTSINDEVHQPSQLTYPLFTSTNSISIPTYSLSSNYLVPQPNYMQRKFPFPELSGMSYEDLKFLDESVDRQDEFIDELPLIKEQNKALDDLALQIEEMAVSNLSKKEILEELRNSVDQRVDEVTKLVLENEQLLASYQTLSDKYAPRNIQEELRSAARKMEAESEKVAESFLNGTIDVDKFISNFISTRMTSQARKTKEEKLGQQLDKLERAGF</sequence>
<keyword evidence="5 7" id="KW-0653">Protein transport</keyword>
<comment type="similarity">
    <text evidence="2">Belongs to the VPS37 family.</text>
</comment>
<gene>
    <name evidence="9" type="ORF">CALMAC_LOCUS4631</name>
</gene>
<dbReference type="InterPro" id="IPR037202">
    <property type="entry name" value="ESCRT_assembly_dom"/>
</dbReference>
<dbReference type="PROSITE" id="PS51314">
    <property type="entry name" value="VPS37_C"/>
    <property type="match status" value="1"/>
</dbReference>
<keyword evidence="3 7" id="KW-0813">Transport</keyword>
<dbReference type="SUPFAM" id="SSF54495">
    <property type="entry name" value="UBC-like"/>
    <property type="match status" value="1"/>
</dbReference>
<keyword evidence="4" id="KW-0967">Endosome</keyword>
<dbReference type="AlphaFoldDB" id="A0A653BYC3"/>
<proteinExistence type="inferred from homology"/>
<comment type="function">
    <text evidence="6">Component of the ESCRT-I complex, a regulator of vesicular trafficking process. Required for the sorting of endocytic ubiquitinated cargos into multivesicular bodies. May be involved in cell growth and differentiation.</text>
</comment>
<dbReference type="PANTHER" id="PTHR13678">
    <property type="entry name" value="VACUOLAR PROTEIN SORTING-ASSOCIATED PROTEIN 37"/>
    <property type="match status" value="1"/>
</dbReference>
<keyword evidence="10" id="KW-1185">Reference proteome</keyword>
<evidence type="ECO:0000256" key="5">
    <source>
        <dbReference type="ARBA" id="ARBA00022927"/>
    </source>
</evidence>
<dbReference type="GO" id="GO:0006612">
    <property type="term" value="P:protein targeting to membrane"/>
    <property type="evidence" value="ECO:0007669"/>
    <property type="project" value="TreeGrafter"/>
</dbReference>
<dbReference type="GO" id="GO:0006623">
    <property type="term" value="P:protein targeting to vacuole"/>
    <property type="evidence" value="ECO:0007669"/>
    <property type="project" value="TreeGrafter"/>
</dbReference>
<evidence type="ECO:0000256" key="1">
    <source>
        <dbReference type="ARBA" id="ARBA00004633"/>
    </source>
</evidence>
<organism evidence="9 10">
    <name type="scientific">Callosobruchus maculatus</name>
    <name type="common">Southern cowpea weevil</name>
    <name type="synonym">Pulse bruchid</name>
    <dbReference type="NCBI Taxonomy" id="64391"/>
    <lineage>
        <taxon>Eukaryota</taxon>
        <taxon>Metazoa</taxon>
        <taxon>Ecdysozoa</taxon>
        <taxon>Arthropoda</taxon>
        <taxon>Hexapoda</taxon>
        <taxon>Insecta</taxon>
        <taxon>Pterygota</taxon>
        <taxon>Neoptera</taxon>
        <taxon>Endopterygota</taxon>
        <taxon>Coleoptera</taxon>
        <taxon>Polyphaga</taxon>
        <taxon>Cucujiformia</taxon>
        <taxon>Chrysomeloidea</taxon>
        <taxon>Chrysomelidae</taxon>
        <taxon>Bruchinae</taxon>
        <taxon>Bruchini</taxon>
        <taxon>Callosobruchus</taxon>
    </lineage>
</organism>
<evidence type="ECO:0000256" key="3">
    <source>
        <dbReference type="ARBA" id="ARBA00022448"/>
    </source>
</evidence>
<dbReference type="InterPro" id="IPR009851">
    <property type="entry name" value="Mod_r"/>
</dbReference>
<accession>A0A653BYC3</accession>
<comment type="subcellular location">
    <subcellularLocation>
        <location evidence="1">Late endosome membrane</location>
        <topology evidence="1">Peripheral membrane protein</topology>
    </subcellularLocation>
</comment>
<dbReference type="InterPro" id="IPR016135">
    <property type="entry name" value="UBQ-conjugating_enzyme/RWD"/>
</dbReference>
<name>A0A653BYC3_CALMS</name>
<dbReference type="GO" id="GO:0031902">
    <property type="term" value="C:late endosome membrane"/>
    <property type="evidence" value="ECO:0007669"/>
    <property type="project" value="UniProtKB-SubCell"/>
</dbReference>
<dbReference type="EMBL" id="CAACVG010006541">
    <property type="protein sequence ID" value="VEN40480.1"/>
    <property type="molecule type" value="Genomic_DNA"/>
</dbReference>
<dbReference type="Gene3D" id="1.10.287.660">
    <property type="entry name" value="Helix hairpin bin"/>
    <property type="match status" value="1"/>
</dbReference>
<evidence type="ECO:0000259" key="8">
    <source>
        <dbReference type="PROSITE" id="PS51314"/>
    </source>
</evidence>
<evidence type="ECO:0000256" key="7">
    <source>
        <dbReference type="PROSITE-ProRule" id="PRU00646"/>
    </source>
</evidence>
<protein>
    <recommendedName>
        <fullName evidence="8">VPS37 C-terminal domain-containing protein</fullName>
    </recommendedName>
</protein>